<dbReference type="PANTHER" id="PTHR43365:SF1">
    <property type="entry name" value="ACETYL-COA C-ACYLTRANSFERASE"/>
    <property type="match status" value="1"/>
</dbReference>
<dbReference type="Proteomes" id="UP000265725">
    <property type="component" value="Chromosome"/>
</dbReference>
<dbReference type="PROSITE" id="PS00737">
    <property type="entry name" value="THIOLASE_2"/>
    <property type="match status" value="1"/>
</dbReference>
<dbReference type="KEGG" id="paek:D3873_01780"/>
<feature type="active site" description="Acyl-thioester intermediate" evidence="4">
    <location>
        <position position="89"/>
    </location>
</feature>
<dbReference type="Pfam" id="PF00108">
    <property type="entry name" value="Thiolase_N"/>
    <property type="match status" value="1"/>
</dbReference>
<evidence type="ECO:0000313" key="9">
    <source>
        <dbReference type="Proteomes" id="UP000265725"/>
    </source>
</evidence>
<name>A0A385YQC2_9BACL</name>
<dbReference type="InterPro" id="IPR020617">
    <property type="entry name" value="Thiolase_C"/>
</dbReference>
<keyword evidence="9" id="KW-1185">Reference proteome</keyword>
<reference evidence="9" key="1">
    <citation type="submission" date="2018-09" db="EMBL/GenBank/DDBJ databases">
        <authorList>
            <person name="Zhu H."/>
        </authorList>
    </citation>
    <scope>NUCLEOTIDE SEQUENCE [LARGE SCALE GENOMIC DNA]</scope>
    <source>
        <strain evidence="9">K2R23-3</strain>
    </source>
</reference>
<evidence type="ECO:0000256" key="3">
    <source>
        <dbReference type="ARBA" id="ARBA00023315"/>
    </source>
</evidence>
<accession>A0A385YQC2</accession>
<dbReference type="GO" id="GO:0003988">
    <property type="term" value="F:acetyl-CoA C-acyltransferase activity"/>
    <property type="evidence" value="ECO:0007669"/>
    <property type="project" value="UniProtKB-ARBA"/>
</dbReference>
<dbReference type="SUPFAM" id="SSF53901">
    <property type="entry name" value="Thiolase-like"/>
    <property type="match status" value="2"/>
</dbReference>
<dbReference type="PANTHER" id="PTHR43365">
    <property type="entry name" value="BLR7806 PROTEIN"/>
    <property type="match status" value="1"/>
</dbReference>
<dbReference type="InterPro" id="IPR002155">
    <property type="entry name" value="Thiolase"/>
</dbReference>
<protein>
    <submittedName>
        <fullName evidence="8">Thiolase family protein</fullName>
    </submittedName>
</protein>
<evidence type="ECO:0000256" key="2">
    <source>
        <dbReference type="ARBA" id="ARBA00022679"/>
    </source>
</evidence>
<dbReference type="CDD" id="cd00751">
    <property type="entry name" value="thiolase"/>
    <property type="match status" value="1"/>
</dbReference>
<dbReference type="InterPro" id="IPR020613">
    <property type="entry name" value="Thiolase_CS"/>
</dbReference>
<evidence type="ECO:0000256" key="1">
    <source>
        <dbReference type="ARBA" id="ARBA00010982"/>
    </source>
</evidence>
<dbReference type="RefSeq" id="WP_119882406.1">
    <property type="nucleotide sequence ID" value="NZ_CP032418.1"/>
</dbReference>
<feature type="domain" description="Thiolase N-terminal" evidence="6">
    <location>
        <begin position="4"/>
        <end position="251"/>
    </location>
</feature>
<dbReference type="PIRSF" id="PIRSF000429">
    <property type="entry name" value="Ac-CoA_Ac_transf"/>
    <property type="match status" value="1"/>
</dbReference>
<dbReference type="Pfam" id="PF02803">
    <property type="entry name" value="Thiolase_C"/>
    <property type="match status" value="1"/>
</dbReference>
<evidence type="ECO:0000256" key="5">
    <source>
        <dbReference type="RuleBase" id="RU003557"/>
    </source>
</evidence>
<feature type="domain" description="Thiolase C-terminal" evidence="7">
    <location>
        <begin position="261"/>
        <end position="381"/>
    </location>
</feature>
<dbReference type="Gene3D" id="3.40.47.10">
    <property type="match status" value="2"/>
</dbReference>
<evidence type="ECO:0000256" key="4">
    <source>
        <dbReference type="PIRSR" id="PIRSR000429-1"/>
    </source>
</evidence>
<feature type="active site" description="Proton acceptor" evidence="4">
    <location>
        <position position="338"/>
    </location>
</feature>
<evidence type="ECO:0000313" key="8">
    <source>
        <dbReference type="EMBL" id="AYC28661.1"/>
    </source>
</evidence>
<dbReference type="InterPro" id="IPR020610">
    <property type="entry name" value="Thiolase_AS"/>
</dbReference>
<dbReference type="FunFam" id="3.40.47.10:FF:000010">
    <property type="entry name" value="Acetyl-CoA acetyltransferase (Thiolase)"/>
    <property type="match status" value="1"/>
</dbReference>
<dbReference type="InterPro" id="IPR020616">
    <property type="entry name" value="Thiolase_N"/>
</dbReference>
<keyword evidence="3 5" id="KW-0012">Acyltransferase</keyword>
<keyword evidence="2 5" id="KW-0808">Transferase</keyword>
<evidence type="ECO:0000259" key="6">
    <source>
        <dbReference type="Pfam" id="PF00108"/>
    </source>
</evidence>
<organism evidence="8 9">
    <name type="scientific">Paenisporosarcina cavernae</name>
    <dbReference type="NCBI Taxonomy" id="2320858"/>
    <lineage>
        <taxon>Bacteria</taxon>
        <taxon>Bacillati</taxon>
        <taxon>Bacillota</taxon>
        <taxon>Bacilli</taxon>
        <taxon>Bacillales</taxon>
        <taxon>Caryophanaceae</taxon>
        <taxon>Paenisporosarcina</taxon>
    </lineage>
</organism>
<sequence length="382" mass="41086">MREVVIVDAARTAIGKRKGMLKEYRPDELLGNLLDQLVTRVGMEKGLVEDVIIGSVTQTAEQAGNIARTALLIGGFPVSVPGVTIDRQCGSSQQAVHFASQAILAGDMDVVIAGGVESMSRVTMFSNVGDTKPSDKLTAAYEIIHQGVSAERIAEKWNISREELDKFALASHQKALYAIQNGRFEREIIPVDVFTEEGTYRKFDTDEGPRVDASIEKLAELKTVFQEDGRITAGNASQMSDGASAVILAEKAYAEKMGWPIRAKIIARTVVGSDPTLMLTGPIDATKKVLAKAGMTLDQLDLYEVNEAFASVPLAWQKELSADPSKLNVNGGAIALGHPLGATGTKLLSTLLHELERTNKTYGLLAICEGMGMANATIIERV</sequence>
<dbReference type="EMBL" id="CP032418">
    <property type="protein sequence ID" value="AYC28661.1"/>
    <property type="molecule type" value="Genomic_DNA"/>
</dbReference>
<dbReference type="InterPro" id="IPR016039">
    <property type="entry name" value="Thiolase-like"/>
</dbReference>
<dbReference type="NCBIfam" id="TIGR01930">
    <property type="entry name" value="AcCoA-C-Actrans"/>
    <property type="match status" value="1"/>
</dbReference>
<dbReference type="OrthoDB" id="2774224at2"/>
<feature type="active site" description="Proton acceptor" evidence="4">
    <location>
        <position position="368"/>
    </location>
</feature>
<dbReference type="AlphaFoldDB" id="A0A385YQC2"/>
<evidence type="ECO:0000259" key="7">
    <source>
        <dbReference type="Pfam" id="PF02803"/>
    </source>
</evidence>
<proteinExistence type="inferred from homology"/>
<comment type="similarity">
    <text evidence="1 5">Belongs to the thiolase-like superfamily. Thiolase family.</text>
</comment>
<gene>
    <name evidence="8" type="ORF">D3873_01780</name>
</gene>
<dbReference type="PROSITE" id="PS00099">
    <property type="entry name" value="THIOLASE_3"/>
    <property type="match status" value="1"/>
</dbReference>